<feature type="domain" description="FH2" evidence="4">
    <location>
        <begin position="770"/>
        <end position="1175"/>
    </location>
</feature>
<dbReference type="PANTHER" id="PTHR45691">
    <property type="entry name" value="PROTEIN DIAPHANOUS"/>
    <property type="match status" value="1"/>
</dbReference>
<organism evidence="5 6">
    <name type="scientific">Syphacia muris</name>
    <dbReference type="NCBI Taxonomy" id="451379"/>
    <lineage>
        <taxon>Eukaryota</taxon>
        <taxon>Metazoa</taxon>
        <taxon>Ecdysozoa</taxon>
        <taxon>Nematoda</taxon>
        <taxon>Chromadorea</taxon>
        <taxon>Rhabditida</taxon>
        <taxon>Spirurina</taxon>
        <taxon>Oxyuridomorpha</taxon>
        <taxon>Oxyuroidea</taxon>
        <taxon>Oxyuridae</taxon>
        <taxon>Syphacia</taxon>
    </lineage>
</organism>
<dbReference type="InterPro" id="IPR011989">
    <property type="entry name" value="ARM-like"/>
</dbReference>
<reference evidence="6" key="1">
    <citation type="submission" date="2017-02" db="UniProtKB">
        <authorList>
            <consortium name="WormBaseParasite"/>
        </authorList>
    </citation>
    <scope>IDENTIFICATION</scope>
</reference>
<feature type="compositionally biased region" description="Pro residues" evidence="2">
    <location>
        <begin position="727"/>
        <end position="747"/>
    </location>
</feature>
<evidence type="ECO:0000256" key="1">
    <source>
        <dbReference type="SAM" id="Coils"/>
    </source>
</evidence>
<dbReference type="Pfam" id="PF02181">
    <property type="entry name" value="FH2"/>
    <property type="match status" value="1"/>
</dbReference>
<dbReference type="Pfam" id="PF06371">
    <property type="entry name" value="Drf_GBD"/>
    <property type="match status" value="1"/>
</dbReference>
<dbReference type="Gene3D" id="6.10.30.30">
    <property type="match status" value="1"/>
</dbReference>
<evidence type="ECO:0000256" key="2">
    <source>
        <dbReference type="SAM" id="MobiDB-lite"/>
    </source>
</evidence>
<dbReference type="PROSITE" id="PS51444">
    <property type="entry name" value="FH2"/>
    <property type="match status" value="1"/>
</dbReference>
<feature type="region of interest" description="Disordered" evidence="2">
    <location>
        <begin position="1158"/>
        <end position="1191"/>
    </location>
</feature>
<dbReference type="PROSITE" id="PS51232">
    <property type="entry name" value="GBD_FH3"/>
    <property type="match status" value="1"/>
</dbReference>
<dbReference type="InterPro" id="IPR016024">
    <property type="entry name" value="ARM-type_fold"/>
</dbReference>
<accession>A0A0N5A981</accession>
<feature type="region of interest" description="Disordered" evidence="2">
    <location>
        <begin position="113"/>
        <end position="139"/>
    </location>
</feature>
<dbReference type="Gene3D" id="1.25.10.10">
    <property type="entry name" value="Leucine-rich Repeat Variant"/>
    <property type="match status" value="1"/>
</dbReference>
<evidence type="ECO:0000313" key="5">
    <source>
        <dbReference type="Proteomes" id="UP000046393"/>
    </source>
</evidence>
<dbReference type="Gene3D" id="1.20.58.630">
    <property type="match status" value="1"/>
</dbReference>
<dbReference type="WBParaSite" id="SMUV_0000065101-mRNA-1">
    <property type="protein sequence ID" value="SMUV_0000065101-mRNA-1"/>
    <property type="gene ID" value="SMUV_0000065101"/>
</dbReference>
<keyword evidence="1" id="KW-0175">Coiled coil</keyword>
<feature type="region of interest" description="Disordered" evidence="2">
    <location>
        <begin position="74"/>
        <end position="93"/>
    </location>
</feature>
<dbReference type="Proteomes" id="UP000046393">
    <property type="component" value="Unplaced"/>
</dbReference>
<dbReference type="STRING" id="451379.A0A0N5A981"/>
<feature type="domain" description="GBD/FH3" evidence="3">
    <location>
        <begin position="198"/>
        <end position="597"/>
    </location>
</feature>
<evidence type="ECO:0000259" key="4">
    <source>
        <dbReference type="PROSITE" id="PS51444"/>
    </source>
</evidence>
<dbReference type="Pfam" id="PF06367">
    <property type="entry name" value="Drf_FH3"/>
    <property type="match status" value="1"/>
</dbReference>
<proteinExistence type="predicted"/>
<feature type="compositionally biased region" description="Basic and acidic residues" evidence="2">
    <location>
        <begin position="113"/>
        <end position="127"/>
    </location>
</feature>
<dbReference type="InterPro" id="IPR051412">
    <property type="entry name" value="Formin_Homology_Diaphanous_sf"/>
</dbReference>
<dbReference type="SUPFAM" id="SSF48371">
    <property type="entry name" value="ARM repeat"/>
    <property type="match status" value="1"/>
</dbReference>
<dbReference type="SUPFAM" id="SSF101447">
    <property type="entry name" value="Formin homology 2 domain (FH2 domain)"/>
    <property type="match status" value="1"/>
</dbReference>
<sequence>MRRHRDFVSDDSLDVNPNAILPAERKVLKDYQEAFHSSSYTQLSARDSASFCLNSLTTSAKSPASEFEIPNKRANFTDTADDQNRSTQQLQLSTPSRTRRFLDIFPKPTKATDKSTLKVTRRSSDKLKHFRRPGRMPNKANISTFEKKDLLKCSLTFALTDNANRNYQKSQWRSKYIESTSSSILQTMNSAEGTRESVMQMSDDEVNTVFRELLEQMNIKGDKLDALLSGDMAKKRQMVSQSLKLNVSAHTGTKHPLDFIHRMERVLNLRDEGKILLKDFVKEMKVQLSVEKVDWIGEFGNQGGIRYLLLIMNNLIDGFKKGDLGDQEEDNALLLFDSVKCLKSIVNTWPGMDLCFKRDSKMFSCLVGTLTVASRKPPLDYWEVLKFETLSLLTVVAFINDDQFEVRGRDALLKELTEEGHLRGCERFKCIVDCIRKSRRLDVVKKALMLVNVILDVREPDDTSTDEGKAEAEEAWQMRMHWRSEFMRAGLYDCIEFLENSSVESIKAQYETFCHNRDDDFSELIQRFEQIKVDYDDMESCFGLLWNGVKNTRAENSLLSIFQHLLLITDDIAVRSNYFRLIENCISEIVLPKTCVDPDFRGKFEFTQDICHITDAFEENRALEQLNKRLEAATQLKNEAIAKQSQYYLKVQEISKEVKGLRDYIKDPSLPVPEPTSCSLPPPVVVDISKSPLTVPGSENETVAESAPIKSSLPPPPPLLPGFGGAGPPPPPVPPGFGSGPPPPPGLPGIAPFAVKGNLAVSELPDYLTEKKRHVVDVPLKKIPWTSATIKPKQITKDSFWAHTSEEKLANEKLFETIKTKFATSKPGGSEKNATRSILPKKKVKKPVVIQDDKILQALAILRGSCKISATEWRRAILEVDEKALDPNALQQLRNALPSSDILGQLKQIEEKQLEDMPEGEQFAATFAVIDGLSERLDCMLFKLRFNELLNDLKSNISAVIEGCDEIRDSTGFKLFLEMVLLVGNYMGQSSKTYKDAFAFEFNVLTKLIDTKDINNTETLLHMLIRQVMLMKGGYAQFPMNDFMHTVKASRVNPDETAKGVNAVKASLQKVDNLENRLKNYKKQEENDYFVEKLQPFATMAKAECEIVDKMFTTMNAKWESMEKYFCFDKKKYNMETFFADMRLFREQYENAYRDIEKEKEREEQERNRKKRQPLKPLQTTSSSSPLKTGGVKIEGFLKTGKEAAGVVDEIEKFLESGYLKGAERRTPRNTPRSRAGRAALQRQRSRVADSHLLTNSDEASKNMIPNSGTVRVRRKGQPTLTVDVRFSSVFFKNLFKINAFRGSCL</sequence>
<dbReference type="GO" id="GO:0030041">
    <property type="term" value="P:actin filament polymerization"/>
    <property type="evidence" value="ECO:0007669"/>
    <property type="project" value="TreeGrafter"/>
</dbReference>
<dbReference type="InterPro" id="IPR042201">
    <property type="entry name" value="FH2_Formin_sf"/>
</dbReference>
<name>A0A0N5A981_9BILA</name>
<dbReference type="InterPro" id="IPR015425">
    <property type="entry name" value="FH2_Formin"/>
</dbReference>
<keyword evidence="5" id="KW-1185">Reference proteome</keyword>
<dbReference type="GO" id="GO:0005884">
    <property type="term" value="C:actin filament"/>
    <property type="evidence" value="ECO:0007669"/>
    <property type="project" value="TreeGrafter"/>
</dbReference>
<protein>
    <submittedName>
        <fullName evidence="6">GBD/FH3 domain-containing protein</fullName>
    </submittedName>
</protein>
<dbReference type="InterPro" id="IPR010472">
    <property type="entry name" value="FH3_dom"/>
</dbReference>
<dbReference type="SMART" id="SM00498">
    <property type="entry name" value="FH2"/>
    <property type="match status" value="1"/>
</dbReference>
<dbReference type="SMART" id="SM01139">
    <property type="entry name" value="Drf_FH3"/>
    <property type="match status" value="1"/>
</dbReference>
<dbReference type="InterPro" id="IPR014768">
    <property type="entry name" value="GBD/FH3_dom"/>
</dbReference>
<evidence type="ECO:0000259" key="3">
    <source>
        <dbReference type="PROSITE" id="PS51232"/>
    </source>
</evidence>
<dbReference type="GO" id="GO:0031267">
    <property type="term" value="F:small GTPase binding"/>
    <property type="evidence" value="ECO:0007669"/>
    <property type="project" value="InterPro"/>
</dbReference>
<feature type="compositionally biased region" description="Polar residues" evidence="2">
    <location>
        <begin position="1178"/>
        <end position="1187"/>
    </location>
</feature>
<feature type="coiled-coil region" evidence="1">
    <location>
        <begin position="613"/>
        <end position="643"/>
    </location>
</feature>
<dbReference type="InterPro" id="IPR010473">
    <property type="entry name" value="GTPase-bd"/>
</dbReference>
<dbReference type="PANTHER" id="PTHR45691:SF6">
    <property type="entry name" value="PROTEIN DIAPHANOUS"/>
    <property type="match status" value="1"/>
</dbReference>
<dbReference type="GO" id="GO:0003779">
    <property type="term" value="F:actin binding"/>
    <property type="evidence" value="ECO:0007669"/>
    <property type="project" value="InterPro"/>
</dbReference>
<feature type="compositionally biased region" description="Basic and acidic residues" evidence="2">
    <location>
        <begin position="1158"/>
        <end position="1167"/>
    </location>
</feature>
<evidence type="ECO:0000313" key="6">
    <source>
        <dbReference type="WBParaSite" id="SMUV_0000065101-mRNA-1"/>
    </source>
</evidence>
<dbReference type="Gene3D" id="1.20.58.2220">
    <property type="entry name" value="Formin, FH2 domain"/>
    <property type="match status" value="1"/>
</dbReference>
<dbReference type="Gene3D" id="1.10.238.150">
    <property type="entry name" value="Formin, FH3 diaphanous domain"/>
    <property type="match status" value="1"/>
</dbReference>
<feature type="region of interest" description="Disordered" evidence="2">
    <location>
        <begin position="1222"/>
        <end position="1250"/>
    </location>
</feature>
<feature type="region of interest" description="Disordered" evidence="2">
    <location>
        <begin position="692"/>
        <end position="750"/>
    </location>
</feature>
<dbReference type="SMART" id="SM01140">
    <property type="entry name" value="Drf_GBD"/>
    <property type="match status" value="1"/>
</dbReference>